<dbReference type="RefSeq" id="WP_281836366.1">
    <property type="nucleotide sequence ID" value="NZ_BSDY01000011.1"/>
</dbReference>
<comment type="subcellular location">
    <subcellularLocation>
        <location evidence="1 7">Cell membrane</location>
        <topology evidence="1 7">Multi-pass membrane protein</topology>
    </subcellularLocation>
</comment>
<feature type="domain" description="ABC transmembrane type-1" evidence="8">
    <location>
        <begin position="72"/>
        <end position="261"/>
    </location>
</feature>
<dbReference type="EMBL" id="BSDY01000011">
    <property type="protein sequence ID" value="GLI56957.1"/>
    <property type="molecule type" value="Genomic_DNA"/>
</dbReference>
<keyword evidence="5 7" id="KW-1133">Transmembrane helix</keyword>
<sequence>MVESNSTLKKVIIYSAVILGFFISIFPFYWMFIGATNASADIFAFPPKMTPGNHLVENYRNLSAQIPLKKVMFNSFYVSIIYTIFTLAMSTITGYAFAKYEFKGKKFLFSAILLTMMLPGQATMIPLFDIMKAFGWLNSYKAVIIPGIASAFGIFLMRQNMLKVPDSLIEAARIDGCGELRIFLQIVLPTMKPAIAALGIYMFMGQWGNFMWQLIVLNDQSMKTLPVALSSLVGLSRVDYGQVLLGASLSTLPVIAIFLVLQKQFISGILGGALKE</sequence>
<dbReference type="Proteomes" id="UP001144471">
    <property type="component" value="Unassembled WGS sequence"/>
</dbReference>
<dbReference type="GO" id="GO:0005524">
    <property type="term" value="F:ATP binding"/>
    <property type="evidence" value="ECO:0007669"/>
    <property type="project" value="UniProtKB-KW"/>
</dbReference>
<dbReference type="PANTHER" id="PTHR43744">
    <property type="entry name" value="ABC TRANSPORTER PERMEASE PROTEIN MG189-RELATED-RELATED"/>
    <property type="match status" value="1"/>
</dbReference>
<evidence type="ECO:0000256" key="4">
    <source>
        <dbReference type="ARBA" id="ARBA00022692"/>
    </source>
</evidence>
<dbReference type="InterPro" id="IPR000515">
    <property type="entry name" value="MetI-like"/>
</dbReference>
<protein>
    <submittedName>
        <fullName evidence="9">Sugar ABC transporter ATP-binding protein</fullName>
    </submittedName>
</protein>
<dbReference type="SUPFAM" id="SSF161098">
    <property type="entry name" value="MetI-like"/>
    <property type="match status" value="1"/>
</dbReference>
<keyword evidence="3" id="KW-1003">Cell membrane</keyword>
<reference evidence="9" key="1">
    <citation type="submission" date="2022-12" db="EMBL/GenBank/DDBJ databases">
        <title>Reference genome sequencing for broad-spectrum identification of bacterial and archaeal isolates by mass spectrometry.</title>
        <authorList>
            <person name="Sekiguchi Y."/>
            <person name="Tourlousse D.M."/>
        </authorList>
    </citation>
    <scope>NUCLEOTIDE SEQUENCE</scope>
    <source>
        <strain evidence="9">10succ1</strain>
    </source>
</reference>
<name>A0A9W6LNV7_9FUSO</name>
<feature type="transmembrane region" description="Helical" evidence="7">
    <location>
        <begin position="12"/>
        <end position="33"/>
    </location>
</feature>
<dbReference type="AlphaFoldDB" id="A0A9W6LNV7"/>
<accession>A0A9W6LNV7</accession>
<dbReference type="Gene3D" id="1.10.3720.10">
    <property type="entry name" value="MetI-like"/>
    <property type="match status" value="1"/>
</dbReference>
<dbReference type="CDD" id="cd06261">
    <property type="entry name" value="TM_PBP2"/>
    <property type="match status" value="1"/>
</dbReference>
<dbReference type="GO" id="GO:0005886">
    <property type="term" value="C:plasma membrane"/>
    <property type="evidence" value="ECO:0007669"/>
    <property type="project" value="UniProtKB-SubCell"/>
</dbReference>
<keyword evidence="9" id="KW-0547">Nucleotide-binding</keyword>
<keyword evidence="6 7" id="KW-0472">Membrane</keyword>
<proteinExistence type="inferred from homology"/>
<feature type="transmembrane region" description="Helical" evidence="7">
    <location>
        <begin position="182"/>
        <end position="204"/>
    </location>
</feature>
<gene>
    <name evidence="9" type="ORF">PM10SUCC1_24710</name>
</gene>
<evidence type="ECO:0000256" key="3">
    <source>
        <dbReference type="ARBA" id="ARBA00022475"/>
    </source>
</evidence>
<dbReference type="PROSITE" id="PS50928">
    <property type="entry name" value="ABC_TM1"/>
    <property type="match status" value="1"/>
</dbReference>
<keyword evidence="10" id="KW-1185">Reference proteome</keyword>
<dbReference type="GO" id="GO:0055085">
    <property type="term" value="P:transmembrane transport"/>
    <property type="evidence" value="ECO:0007669"/>
    <property type="project" value="InterPro"/>
</dbReference>
<evidence type="ECO:0000256" key="2">
    <source>
        <dbReference type="ARBA" id="ARBA00022448"/>
    </source>
</evidence>
<comment type="caution">
    <text evidence="9">The sequence shown here is derived from an EMBL/GenBank/DDBJ whole genome shotgun (WGS) entry which is preliminary data.</text>
</comment>
<comment type="similarity">
    <text evidence="7">Belongs to the binding-protein-dependent transport system permease family.</text>
</comment>
<keyword evidence="4 7" id="KW-0812">Transmembrane</keyword>
<keyword evidence="9" id="KW-0067">ATP-binding</keyword>
<evidence type="ECO:0000256" key="5">
    <source>
        <dbReference type="ARBA" id="ARBA00022989"/>
    </source>
</evidence>
<feature type="transmembrane region" description="Helical" evidence="7">
    <location>
        <begin position="76"/>
        <end position="98"/>
    </location>
</feature>
<evidence type="ECO:0000259" key="8">
    <source>
        <dbReference type="PROSITE" id="PS50928"/>
    </source>
</evidence>
<feature type="transmembrane region" description="Helical" evidence="7">
    <location>
        <begin position="140"/>
        <end position="157"/>
    </location>
</feature>
<evidence type="ECO:0000313" key="10">
    <source>
        <dbReference type="Proteomes" id="UP001144471"/>
    </source>
</evidence>
<dbReference type="InterPro" id="IPR035906">
    <property type="entry name" value="MetI-like_sf"/>
</dbReference>
<evidence type="ECO:0000256" key="7">
    <source>
        <dbReference type="RuleBase" id="RU363032"/>
    </source>
</evidence>
<feature type="transmembrane region" description="Helical" evidence="7">
    <location>
        <begin position="240"/>
        <end position="261"/>
    </location>
</feature>
<organism evidence="9 10">
    <name type="scientific">Propionigenium maris DSM 9537</name>
    <dbReference type="NCBI Taxonomy" id="1123000"/>
    <lineage>
        <taxon>Bacteria</taxon>
        <taxon>Fusobacteriati</taxon>
        <taxon>Fusobacteriota</taxon>
        <taxon>Fusobacteriia</taxon>
        <taxon>Fusobacteriales</taxon>
        <taxon>Fusobacteriaceae</taxon>
        <taxon>Propionigenium</taxon>
    </lineage>
</organism>
<dbReference type="Pfam" id="PF00528">
    <property type="entry name" value="BPD_transp_1"/>
    <property type="match status" value="1"/>
</dbReference>
<evidence type="ECO:0000256" key="6">
    <source>
        <dbReference type="ARBA" id="ARBA00023136"/>
    </source>
</evidence>
<dbReference type="PANTHER" id="PTHR43744:SF8">
    <property type="entry name" value="SN-GLYCEROL-3-PHOSPHATE TRANSPORT SYSTEM PERMEASE PROTEIN UGPE"/>
    <property type="match status" value="1"/>
</dbReference>
<evidence type="ECO:0000313" key="9">
    <source>
        <dbReference type="EMBL" id="GLI56957.1"/>
    </source>
</evidence>
<keyword evidence="2 7" id="KW-0813">Transport</keyword>
<feature type="transmembrane region" description="Helical" evidence="7">
    <location>
        <begin position="107"/>
        <end position="128"/>
    </location>
</feature>
<evidence type="ECO:0000256" key="1">
    <source>
        <dbReference type="ARBA" id="ARBA00004651"/>
    </source>
</evidence>